<dbReference type="InterPro" id="IPR029058">
    <property type="entry name" value="AB_hydrolase_fold"/>
</dbReference>
<organism evidence="4 5">
    <name type="scientific">Dokdonella immobilis</name>
    <dbReference type="NCBI Taxonomy" id="578942"/>
    <lineage>
        <taxon>Bacteria</taxon>
        <taxon>Pseudomonadati</taxon>
        <taxon>Pseudomonadota</taxon>
        <taxon>Gammaproteobacteria</taxon>
        <taxon>Lysobacterales</taxon>
        <taxon>Rhodanobacteraceae</taxon>
        <taxon>Dokdonella</taxon>
    </lineage>
</organism>
<evidence type="ECO:0000259" key="3">
    <source>
        <dbReference type="Pfam" id="PF11721"/>
    </source>
</evidence>
<dbReference type="InterPro" id="IPR021720">
    <property type="entry name" value="Malectin_dom"/>
</dbReference>
<sequence length="512" mass="53997">MFKQLARLILLLALGGSGLAAAAVPADFLFRNTADDGTGMPYRIFVPPGYNAAQSYPLIVFLHGAGEAGTNNTAQLNNNANGAMKLVSDANLALQPTFMSAPQCPSNSSCWGIAESLVQLNTMLDRIAAEFNIDANRVHVTGLSMGGNGTWEFVKNRPDRFASAVPMSGYGGGSATPLNAIPFWYFHAANDGTVGVAGSRNQVNALRDANARVIYTEYATGGHGIWQNAYATPLLFAWMMAQHRGQPSLTTPPVVRIEQPTTEASWTTDLDQIVASGVVDNAGQSISGVDWSVRNGASGAASGTTLWNTPLISLGMGINDLRVTATGSSYYAPYGGATTINASLRVNRVEVIPGPGDTVIAINSAGSAYAAADGTAFVADTAFEGGSTQVSSHAVANTIDDALYNSWRWGNFAYRIPVANGRYGIDLHFAETYNSAVGQRRFNVSIQGVPRLQEFDIAAEAGLDTALIKHYDIDVGNGEILIQFSNGSAGSARVDAVQVVLSADRIFMSGFD</sequence>
<dbReference type="EMBL" id="FOVF01000027">
    <property type="protein sequence ID" value="SFN51978.1"/>
    <property type="molecule type" value="Genomic_DNA"/>
</dbReference>
<dbReference type="SUPFAM" id="SSF53474">
    <property type="entry name" value="alpha/beta-Hydrolases"/>
    <property type="match status" value="1"/>
</dbReference>
<evidence type="ECO:0000256" key="2">
    <source>
        <dbReference type="SAM" id="SignalP"/>
    </source>
</evidence>
<evidence type="ECO:0000313" key="5">
    <source>
        <dbReference type="Proteomes" id="UP000198575"/>
    </source>
</evidence>
<dbReference type="Proteomes" id="UP000198575">
    <property type="component" value="Unassembled WGS sequence"/>
</dbReference>
<protein>
    <submittedName>
        <fullName evidence="4">Esterase PHB depolymerase</fullName>
    </submittedName>
</protein>
<dbReference type="PANTHER" id="PTHR43037:SF1">
    <property type="entry name" value="BLL1128 PROTEIN"/>
    <property type="match status" value="1"/>
</dbReference>
<feature type="chain" id="PRO_5011687864" evidence="2">
    <location>
        <begin position="23"/>
        <end position="512"/>
    </location>
</feature>
<dbReference type="InterPro" id="IPR000801">
    <property type="entry name" value="Esterase-like"/>
</dbReference>
<dbReference type="Gene3D" id="2.60.120.430">
    <property type="entry name" value="Galactose-binding lectin"/>
    <property type="match status" value="1"/>
</dbReference>
<dbReference type="PANTHER" id="PTHR43037">
    <property type="entry name" value="UNNAMED PRODUCT-RELATED"/>
    <property type="match status" value="1"/>
</dbReference>
<dbReference type="Pfam" id="PF11721">
    <property type="entry name" value="Malectin"/>
    <property type="match status" value="1"/>
</dbReference>
<dbReference type="OrthoDB" id="9764953at2"/>
<feature type="signal peptide" evidence="2">
    <location>
        <begin position="1"/>
        <end position="22"/>
    </location>
</feature>
<keyword evidence="1 2" id="KW-0732">Signal</keyword>
<evidence type="ECO:0000313" key="4">
    <source>
        <dbReference type="EMBL" id="SFN51978.1"/>
    </source>
</evidence>
<dbReference type="Pfam" id="PF00756">
    <property type="entry name" value="Esterase"/>
    <property type="match status" value="1"/>
</dbReference>
<dbReference type="Gene3D" id="3.40.50.1820">
    <property type="entry name" value="alpha/beta hydrolase"/>
    <property type="match status" value="1"/>
</dbReference>
<feature type="domain" description="Malectin" evidence="3">
    <location>
        <begin position="359"/>
        <end position="494"/>
    </location>
</feature>
<proteinExistence type="predicted"/>
<evidence type="ECO:0000256" key="1">
    <source>
        <dbReference type="ARBA" id="ARBA00022729"/>
    </source>
</evidence>
<reference evidence="4 5" key="1">
    <citation type="submission" date="2016-10" db="EMBL/GenBank/DDBJ databases">
        <authorList>
            <person name="de Groot N.N."/>
        </authorList>
    </citation>
    <scope>NUCLEOTIDE SEQUENCE [LARGE SCALE GENOMIC DNA]</scope>
    <source>
        <strain evidence="4 5">CGMCC 1.7659</strain>
    </source>
</reference>
<dbReference type="RefSeq" id="WP_092409631.1">
    <property type="nucleotide sequence ID" value="NZ_FOVF01000027.1"/>
</dbReference>
<keyword evidence="5" id="KW-1185">Reference proteome</keyword>
<name>A0A1I4ZP61_9GAMM</name>
<dbReference type="InterPro" id="IPR050955">
    <property type="entry name" value="Plant_Biomass_Hydrol_Est"/>
</dbReference>
<dbReference type="AlphaFoldDB" id="A0A1I4ZP61"/>
<accession>A0A1I4ZP61</accession>
<gene>
    <name evidence="4" type="ORF">SAMN05216289_12752</name>
</gene>